<dbReference type="PANTHER" id="PTHR31159">
    <property type="entry name" value="COMM DOMAIN-CONTAINING PROTEIN 3"/>
    <property type="match status" value="1"/>
</dbReference>
<organism evidence="4 5">
    <name type="scientific">Cimex lectularius</name>
    <name type="common">Bed bug</name>
    <name type="synonym">Acanthia lectularia</name>
    <dbReference type="NCBI Taxonomy" id="79782"/>
    <lineage>
        <taxon>Eukaryota</taxon>
        <taxon>Metazoa</taxon>
        <taxon>Ecdysozoa</taxon>
        <taxon>Arthropoda</taxon>
        <taxon>Hexapoda</taxon>
        <taxon>Insecta</taxon>
        <taxon>Pterygota</taxon>
        <taxon>Neoptera</taxon>
        <taxon>Paraneoptera</taxon>
        <taxon>Hemiptera</taxon>
        <taxon>Heteroptera</taxon>
        <taxon>Panheteroptera</taxon>
        <taxon>Cimicomorpha</taxon>
        <taxon>Cimicidae</taxon>
        <taxon>Cimex</taxon>
    </lineage>
</organism>
<dbReference type="InterPro" id="IPR037355">
    <property type="entry name" value="COMMD3"/>
</dbReference>
<feature type="domain" description="COMM" evidence="3">
    <location>
        <begin position="123"/>
        <end position="197"/>
    </location>
</feature>
<gene>
    <name evidence="4" type="primary">106662287</name>
</gene>
<dbReference type="PANTHER" id="PTHR31159:SF1">
    <property type="entry name" value="COMM DOMAIN-CONTAINING PROTEIN 3"/>
    <property type="match status" value="1"/>
</dbReference>
<dbReference type="KEGG" id="clec:106662287"/>
<dbReference type="EnsemblMetazoa" id="XM_014386275.2">
    <property type="protein sequence ID" value="XP_014241761.1"/>
    <property type="gene ID" value="LOC106662287"/>
</dbReference>
<dbReference type="Pfam" id="PF07258">
    <property type="entry name" value="COMM_domain"/>
    <property type="match status" value="1"/>
</dbReference>
<evidence type="ECO:0000259" key="3">
    <source>
        <dbReference type="PROSITE" id="PS51269"/>
    </source>
</evidence>
<accession>A0A8I6RAT0</accession>
<sequence length="199" mass="22845">MRISQEILDGLKQIGETSLLDEQRLENLLKEISTYLEFPLNPNHSVDIPPDTPEIDVLKVIYASLLTFLIEGMRRNEDPLTLKCILGNQNVPDDRVEKILDVYTKQKLPLRLSLKSFNSNPPHIFDVTWKMHFCVKTSFSDFDGKLLYFIQLIVGKNNSIQNFNVETEKINFVCTVNQLKSLVATLKAATRHLESIAER</sequence>
<dbReference type="Proteomes" id="UP000494040">
    <property type="component" value="Unassembled WGS sequence"/>
</dbReference>
<evidence type="ECO:0000256" key="2">
    <source>
        <dbReference type="ARBA" id="ARBA00093469"/>
    </source>
</evidence>
<dbReference type="AlphaFoldDB" id="A0A8I6RAT0"/>
<dbReference type="InterPro" id="IPR017920">
    <property type="entry name" value="COMM"/>
</dbReference>
<dbReference type="OrthoDB" id="1917519at2759"/>
<evidence type="ECO:0000256" key="1">
    <source>
        <dbReference type="ARBA" id="ARBA00016548"/>
    </source>
</evidence>
<keyword evidence="5" id="KW-1185">Reference proteome</keyword>
<name>A0A8I6RAT0_CIMLE</name>
<protein>
    <recommendedName>
        <fullName evidence="1">COMM domain-containing protein 3</fullName>
    </recommendedName>
</protein>
<evidence type="ECO:0000313" key="4">
    <source>
        <dbReference type="EnsemblMetazoa" id="XP_014241761.1"/>
    </source>
</evidence>
<dbReference type="PROSITE" id="PS51269">
    <property type="entry name" value="COMM"/>
    <property type="match status" value="1"/>
</dbReference>
<evidence type="ECO:0000313" key="5">
    <source>
        <dbReference type="Proteomes" id="UP000494040"/>
    </source>
</evidence>
<dbReference type="OMA" id="DWRLDYC"/>
<comment type="similarity">
    <text evidence="2">Belongs to the COMM domain-containing protein 3 family.</text>
</comment>
<dbReference type="GO" id="GO:0006814">
    <property type="term" value="P:sodium ion transport"/>
    <property type="evidence" value="ECO:0007669"/>
    <property type="project" value="InterPro"/>
</dbReference>
<reference evidence="4" key="1">
    <citation type="submission" date="2022-01" db="UniProtKB">
        <authorList>
            <consortium name="EnsemblMetazoa"/>
        </authorList>
    </citation>
    <scope>IDENTIFICATION</scope>
</reference>
<proteinExistence type="inferred from homology"/>